<dbReference type="InterPro" id="IPR035992">
    <property type="entry name" value="Ricin_B-like_lectins"/>
</dbReference>
<protein>
    <submittedName>
        <fullName evidence="2">RICIN domain-containing protein</fullName>
    </submittedName>
</protein>
<name>A0AAW9S6P2_9BACT</name>
<dbReference type="EMBL" id="JBDKWZ010000002">
    <property type="protein sequence ID" value="MEN7547370.1"/>
    <property type="molecule type" value="Genomic_DNA"/>
</dbReference>
<dbReference type="SMART" id="SM00458">
    <property type="entry name" value="RICIN"/>
    <property type="match status" value="1"/>
</dbReference>
<dbReference type="NCBIfam" id="TIGR04183">
    <property type="entry name" value="Por_Secre_tail"/>
    <property type="match status" value="1"/>
</dbReference>
<dbReference type="PROSITE" id="PS50231">
    <property type="entry name" value="RICIN_B_LECTIN"/>
    <property type="match status" value="1"/>
</dbReference>
<accession>A0AAW9S6P2</accession>
<dbReference type="CDD" id="cd00161">
    <property type="entry name" value="beta-trefoil_Ricin-like"/>
    <property type="match status" value="1"/>
</dbReference>
<keyword evidence="3" id="KW-1185">Reference proteome</keyword>
<evidence type="ECO:0000313" key="2">
    <source>
        <dbReference type="EMBL" id="MEN7547370.1"/>
    </source>
</evidence>
<feature type="domain" description="Ricin B lectin" evidence="1">
    <location>
        <begin position="363"/>
        <end position="504"/>
    </location>
</feature>
<sequence length="613" mass="68860">MKAKKTSIIALVVLILLFPGGLFCQNYEPYLQKYVHSTVSLNDEKLALLQSKYTLISQNINSLVTQLEADFGYYFSVPEVLIAGGVGTQTAINGLGSSEGSDIDLNILVRKGPFNNQLPLYIWNAENFKKRVMAWLKNYFPEPQYQYAMKDPVIEISSSTVLPSGQTFNYHIDVASFNKINTTQQCTPDCAELAIWSPQTSPSFLMTRSYSFSNDFTSYFQQYQQAFSVAKILKYWNKTLVDSNPDDTPPSIAYLITDKKYYNRNLTPPNITLRNLIEVTDSIQDKVFIDGCSTVQNVHIYVPFYQSSANDVLRKMSNAAKSRFCDSVHHLLLYLDSALAAPSEKQGLQYLSSVLPNFNAFPNGTYTIKNAGSNKYMEILGNSSAWGADLITGSYHGSDNQKFTVEYVGNDLHGDYYKIMAVNSSLYLDVYEGSTASGQKIIQWPYSGSDNQLWYIQYTGLQSSDEVAYTIVSKRSNLYLDGTNQTVVQANYNGTNDNQSWIFNDILSSSKKTLTSYKFAQEHGATDQQIDALNISPNPNTGLFEITVQTNESQQLGIQIVNMMGVEIYKTDRNCIQGTHRIKIDLKNIPSGIYNVVVYTNTDKIAKRIMVAH</sequence>
<dbReference type="InterPro" id="IPR026444">
    <property type="entry name" value="Secre_tail"/>
</dbReference>
<dbReference type="AlphaFoldDB" id="A0AAW9S6P2"/>
<dbReference type="RefSeq" id="WP_346820153.1">
    <property type="nucleotide sequence ID" value="NZ_JBDKWZ010000002.1"/>
</dbReference>
<evidence type="ECO:0000259" key="1">
    <source>
        <dbReference type="SMART" id="SM00458"/>
    </source>
</evidence>
<organism evidence="2 3">
    <name type="scientific">Rapidithrix thailandica</name>
    <dbReference type="NCBI Taxonomy" id="413964"/>
    <lineage>
        <taxon>Bacteria</taxon>
        <taxon>Pseudomonadati</taxon>
        <taxon>Bacteroidota</taxon>
        <taxon>Cytophagia</taxon>
        <taxon>Cytophagales</taxon>
        <taxon>Flammeovirgaceae</taxon>
        <taxon>Rapidithrix</taxon>
    </lineage>
</organism>
<dbReference type="Pfam" id="PF14200">
    <property type="entry name" value="RicinB_lectin_2"/>
    <property type="match status" value="1"/>
</dbReference>
<reference evidence="2 3" key="1">
    <citation type="submission" date="2024-04" db="EMBL/GenBank/DDBJ databases">
        <title>Novel genus in family Flammeovirgaceae.</title>
        <authorList>
            <person name="Nguyen T.H."/>
            <person name="Vuong T.Q."/>
            <person name="Le H."/>
            <person name="Kim S.-G."/>
        </authorList>
    </citation>
    <scope>NUCLEOTIDE SEQUENCE [LARGE SCALE GENOMIC DNA]</scope>
    <source>
        <strain evidence="2 3">JCM 23209</strain>
    </source>
</reference>
<dbReference type="Gene3D" id="2.80.10.50">
    <property type="match status" value="2"/>
</dbReference>
<dbReference type="Pfam" id="PF18962">
    <property type="entry name" value="Por_Secre_tail"/>
    <property type="match status" value="1"/>
</dbReference>
<comment type="caution">
    <text evidence="2">The sequence shown here is derived from an EMBL/GenBank/DDBJ whole genome shotgun (WGS) entry which is preliminary data.</text>
</comment>
<dbReference type="Proteomes" id="UP001403385">
    <property type="component" value="Unassembled WGS sequence"/>
</dbReference>
<evidence type="ECO:0000313" key="3">
    <source>
        <dbReference type="Proteomes" id="UP001403385"/>
    </source>
</evidence>
<dbReference type="SUPFAM" id="SSF50370">
    <property type="entry name" value="Ricin B-like lectins"/>
    <property type="match status" value="1"/>
</dbReference>
<dbReference type="InterPro" id="IPR000772">
    <property type="entry name" value="Ricin_B_lectin"/>
</dbReference>
<gene>
    <name evidence="2" type="ORF">AAG747_05600</name>
</gene>
<proteinExistence type="predicted"/>